<feature type="non-terminal residue" evidence="1">
    <location>
        <position position="1"/>
    </location>
</feature>
<reference evidence="1" key="1">
    <citation type="journal article" date="2020" name="Stud. Mycol.">
        <title>101 Dothideomycetes genomes: a test case for predicting lifestyles and emergence of pathogens.</title>
        <authorList>
            <person name="Haridas S."/>
            <person name="Albert R."/>
            <person name="Binder M."/>
            <person name="Bloem J."/>
            <person name="Labutti K."/>
            <person name="Salamov A."/>
            <person name="Andreopoulos B."/>
            <person name="Baker S."/>
            <person name="Barry K."/>
            <person name="Bills G."/>
            <person name="Bluhm B."/>
            <person name="Cannon C."/>
            <person name="Castanera R."/>
            <person name="Culley D."/>
            <person name="Daum C."/>
            <person name="Ezra D."/>
            <person name="Gonzalez J."/>
            <person name="Henrissat B."/>
            <person name="Kuo A."/>
            <person name="Liang C."/>
            <person name="Lipzen A."/>
            <person name="Lutzoni F."/>
            <person name="Magnuson J."/>
            <person name="Mondo S."/>
            <person name="Nolan M."/>
            <person name="Ohm R."/>
            <person name="Pangilinan J."/>
            <person name="Park H.-J."/>
            <person name="Ramirez L."/>
            <person name="Alfaro M."/>
            <person name="Sun H."/>
            <person name="Tritt A."/>
            <person name="Yoshinaga Y."/>
            <person name="Zwiers L.-H."/>
            <person name="Turgeon B."/>
            <person name="Goodwin S."/>
            <person name="Spatafora J."/>
            <person name="Crous P."/>
            <person name="Grigoriev I."/>
        </authorList>
    </citation>
    <scope>NUCLEOTIDE SEQUENCE</scope>
    <source>
        <strain evidence="1">HMLAC05119</strain>
    </source>
</reference>
<evidence type="ECO:0000313" key="2">
    <source>
        <dbReference type="Proteomes" id="UP000800096"/>
    </source>
</evidence>
<feature type="non-terminal residue" evidence="1">
    <location>
        <position position="52"/>
    </location>
</feature>
<accession>A0A6A5QER0</accession>
<name>A0A6A5QER0_AMPQU</name>
<protein>
    <submittedName>
        <fullName evidence="1">Uncharacterized protein</fullName>
    </submittedName>
</protein>
<evidence type="ECO:0000313" key="1">
    <source>
        <dbReference type="EMBL" id="KAF1913859.1"/>
    </source>
</evidence>
<dbReference type="EMBL" id="ML979138">
    <property type="protein sequence ID" value="KAF1913859.1"/>
    <property type="molecule type" value="Genomic_DNA"/>
</dbReference>
<gene>
    <name evidence="1" type="ORF">BDU57DRAFT_421392</name>
</gene>
<organism evidence="1 2">
    <name type="scientific">Ampelomyces quisqualis</name>
    <name type="common">Powdery mildew agent</name>
    <dbReference type="NCBI Taxonomy" id="50730"/>
    <lineage>
        <taxon>Eukaryota</taxon>
        <taxon>Fungi</taxon>
        <taxon>Dikarya</taxon>
        <taxon>Ascomycota</taxon>
        <taxon>Pezizomycotina</taxon>
        <taxon>Dothideomycetes</taxon>
        <taxon>Pleosporomycetidae</taxon>
        <taxon>Pleosporales</taxon>
        <taxon>Pleosporineae</taxon>
        <taxon>Phaeosphaeriaceae</taxon>
        <taxon>Ampelomyces</taxon>
    </lineage>
</organism>
<dbReference type="AlphaFoldDB" id="A0A6A5QER0"/>
<sequence>PRAKTIYPPAPYKVMISCARLDTWVQDHTHASNCFKLQPNVFHALSVLQPDH</sequence>
<proteinExistence type="predicted"/>
<dbReference type="Proteomes" id="UP000800096">
    <property type="component" value="Unassembled WGS sequence"/>
</dbReference>
<keyword evidence="2" id="KW-1185">Reference proteome</keyword>